<feature type="domain" description="HTH araC/xylS-type" evidence="3">
    <location>
        <begin position="218"/>
        <end position="316"/>
    </location>
</feature>
<keyword evidence="2" id="KW-0804">Transcription</keyword>
<organism evidence="4 5">
    <name type="scientific">Maridesulfovibrio salexigens (strain ATCC 14822 / DSM 2638 / NCIMB 8403 / VKM B-1763)</name>
    <name type="common">Desulfovibrio salexigens</name>
    <dbReference type="NCBI Taxonomy" id="526222"/>
    <lineage>
        <taxon>Bacteria</taxon>
        <taxon>Pseudomonadati</taxon>
        <taxon>Thermodesulfobacteriota</taxon>
        <taxon>Desulfovibrionia</taxon>
        <taxon>Desulfovibrionales</taxon>
        <taxon>Desulfovibrionaceae</taxon>
        <taxon>Maridesulfovibrio</taxon>
    </lineage>
</organism>
<dbReference type="RefSeq" id="WP_015851963.1">
    <property type="nucleotide sequence ID" value="NC_012881.1"/>
</dbReference>
<dbReference type="InterPro" id="IPR009057">
    <property type="entry name" value="Homeodomain-like_sf"/>
</dbReference>
<proteinExistence type="predicted"/>
<dbReference type="Gene3D" id="1.10.10.60">
    <property type="entry name" value="Homeodomain-like"/>
    <property type="match status" value="1"/>
</dbReference>
<dbReference type="Pfam" id="PF12833">
    <property type="entry name" value="HTH_18"/>
    <property type="match status" value="1"/>
</dbReference>
<evidence type="ECO:0000313" key="4">
    <source>
        <dbReference type="EMBL" id="ACS80147.1"/>
    </source>
</evidence>
<evidence type="ECO:0000259" key="3">
    <source>
        <dbReference type="PROSITE" id="PS01124"/>
    </source>
</evidence>
<dbReference type="PANTHER" id="PTHR47893:SF1">
    <property type="entry name" value="REGULATORY PROTEIN PCHR"/>
    <property type="match status" value="1"/>
</dbReference>
<evidence type="ECO:0000313" key="5">
    <source>
        <dbReference type="Proteomes" id="UP000002601"/>
    </source>
</evidence>
<accession>C6BVU4</accession>
<dbReference type="eggNOG" id="COG2207">
    <property type="taxonomic scope" value="Bacteria"/>
</dbReference>
<dbReference type="PANTHER" id="PTHR47893">
    <property type="entry name" value="REGULATORY PROTEIN PCHR"/>
    <property type="match status" value="1"/>
</dbReference>
<dbReference type="SUPFAM" id="SSF46689">
    <property type="entry name" value="Homeodomain-like"/>
    <property type="match status" value="1"/>
</dbReference>
<keyword evidence="1" id="KW-0805">Transcription regulation</keyword>
<dbReference type="AlphaFoldDB" id="C6BVU4"/>
<name>C6BVU4_MARSD</name>
<keyword evidence="5" id="KW-1185">Reference proteome</keyword>
<dbReference type="SMART" id="SM00342">
    <property type="entry name" value="HTH_ARAC"/>
    <property type="match status" value="1"/>
</dbReference>
<dbReference type="STRING" id="526222.Desal_2087"/>
<dbReference type="OrthoDB" id="5447471at2"/>
<dbReference type="InterPro" id="IPR053142">
    <property type="entry name" value="PchR_regulatory_protein"/>
</dbReference>
<evidence type="ECO:0000256" key="2">
    <source>
        <dbReference type="ARBA" id="ARBA00023163"/>
    </source>
</evidence>
<dbReference type="KEGG" id="dsa:Desal_2087"/>
<dbReference type="HOGENOM" id="CLU_052345_4_2_7"/>
<protein>
    <submittedName>
        <fullName evidence="4">Transcriptional regulator, AraC family</fullName>
    </submittedName>
</protein>
<dbReference type="GO" id="GO:0003700">
    <property type="term" value="F:DNA-binding transcription factor activity"/>
    <property type="evidence" value="ECO:0007669"/>
    <property type="project" value="InterPro"/>
</dbReference>
<evidence type="ECO:0000256" key="1">
    <source>
        <dbReference type="ARBA" id="ARBA00023015"/>
    </source>
</evidence>
<dbReference type="PROSITE" id="PS01124">
    <property type="entry name" value="HTH_ARAC_FAMILY_2"/>
    <property type="match status" value="1"/>
</dbReference>
<dbReference type="EMBL" id="CP001649">
    <property type="protein sequence ID" value="ACS80147.1"/>
    <property type="molecule type" value="Genomic_DNA"/>
</dbReference>
<sequence length="330" mass="37692">MVVISTNNWKHSDNVSNKWLLESQMEVAWKEYQIKSGIKLIVQNLPALEENVQFEFESDSAPVQFLYCLSGGTRHTVIDKTQKQHSIKTANQKLTLSYLPETKGISIIPKGIPLQSVGLQIHPETLLQLVDEAGRSVCPQLYASIKSKNPQPYFHETELPLPIQITVQQILECMLSGSMKKIFLEYKALELMYTQLSLLDCALIKTKKITPYEHQTVMRAYKILMQDIVSPPPLLDLAKQAGITHTRLNQLFKTIYGKTVFGVLRQERLECSRRMLEDGRRTIAEVAYECGFSNPSHLSRAFVKQYGLQPKRYQAEHLKLQQKSTSTQIV</sequence>
<dbReference type="Proteomes" id="UP000002601">
    <property type="component" value="Chromosome"/>
</dbReference>
<reference evidence="4 5" key="1">
    <citation type="submission" date="2009-06" db="EMBL/GenBank/DDBJ databases">
        <title>Complete sequence of Desulfovibrio salexigens DSM 2638.</title>
        <authorList>
            <consortium name="US DOE Joint Genome Institute"/>
            <person name="Lucas S."/>
            <person name="Copeland A."/>
            <person name="Lapidus A."/>
            <person name="Glavina del Rio T."/>
            <person name="Tice H."/>
            <person name="Bruce D."/>
            <person name="Goodwin L."/>
            <person name="Pitluck S."/>
            <person name="Munk A.C."/>
            <person name="Brettin T."/>
            <person name="Detter J.C."/>
            <person name="Han C."/>
            <person name="Tapia R."/>
            <person name="Larimer F."/>
            <person name="Land M."/>
            <person name="Hauser L."/>
            <person name="Kyrpides N."/>
            <person name="Anderson I."/>
            <person name="Wall J.D."/>
            <person name="Arkin A.P."/>
            <person name="Dehal P."/>
            <person name="Chivian D."/>
            <person name="Giles B."/>
            <person name="Hazen T.C."/>
        </authorList>
    </citation>
    <scope>NUCLEOTIDE SEQUENCE [LARGE SCALE GENOMIC DNA]</scope>
    <source>
        <strain evidence="5">ATCC 14822 / DSM 2638 / NCIMB 8403 / VKM B-1763</strain>
    </source>
</reference>
<gene>
    <name evidence="4" type="ordered locus">Desal_2087</name>
</gene>
<dbReference type="InterPro" id="IPR018060">
    <property type="entry name" value="HTH_AraC"/>
</dbReference>
<dbReference type="GO" id="GO:0043565">
    <property type="term" value="F:sequence-specific DNA binding"/>
    <property type="evidence" value="ECO:0007669"/>
    <property type="project" value="InterPro"/>
</dbReference>